<dbReference type="SUPFAM" id="SSF75399">
    <property type="entry name" value="Plakin repeat"/>
    <property type="match status" value="2"/>
</dbReference>
<dbReference type="Pfam" id="PF00681">
    <property type="entry name" value="Plectin"/>
    <property type="match status" value="1"/>
</dbReference>
<dbReference type="GO" id="GO:0042060">
    <property type="term" value="P:wound healing"/>
    <property type="evidence" value="ECO:0007669"/>
    <property type="project" value="TreeGrafter"/>
</dbReference>
<evidence type="ECO:0000313" key="3">
    <source>
        <dbReference type="EMBL" id="CAG13746.1"/>
    </source>
</evidence>
<dbReference type="GO" id="GO:0005737">
    <property type="term" value="C:cytoplasm"/>
    <property type="evidence" value="ECO:0007669"/>
    <property type="project" value="TreeGrafter"/>
</dbReference>
<dbReference type="PANTHER" id="PTHR23169:SF7">
    <property type="entry name" value="ENVOPLAKIN"/>
    <property type="match status" value="1"/>
</dbReference>
<dbReference type="GO" id="GO:0045296">
    <property type="term" value="F:cadherin binding"/>
    <property type="evidence" value="ECO:0007669"/>
    <property type="project" value="TreeGrafter"/>
</dbReference>
<dbReference type="PANTHER" id="PTHR23169">
    <property type="entry name" value="ENVOPLAKIN"/>
    <property type="match status" value="1"/>
</dbReference>
<dbReference type="KEGG" id="tng:GSTEN00036598G001"/>
<feature type="non-terminal residue" evidence="3">
    <location>
        <position position="1"/>
    </location>
</feature>
<dbReference type="InterPro" id="IPR001101">
    <property type="entry name" value="Plectin_repeat"/>
</dbReference>
<proteinExistence type="predicted"/>
<dbReference type="AlphaFoldDB" id="Q4RCY6"/>
<dbReference type="GO" id="GO:0005198">
    <property type="term" value="F:structural molecule activity"/>
    <property type="evidence" value="ECO:0007669"/>
    <property type="project" value="TreeGrafter"/>
</dbReference>
<reference evidence="3" key="1">
    <citation type="journal article" date="2004" name="Nature">
        <title>Genome duplication in the teleost fish Tetraodon nigroviridis reveals the early vertebrate proto-karyotype.</title>
        <authorList>
            <person name="Jaillon O."/>
            <person name="Aury J.-M."/>
            <person name="Brunet F."/>
            <person name="Petit J.-L."/>
            <person name="Stange-Thomann N."/>
            <person name="Mauceli E."/>
            <person name="Bouneau L."/>
            <person name="Fischer C."/>
            <person name="Ozouf-Costaz C."/>
            <person name="Bernot A."/>
            <person name="Nicaud S."/>
            <person name="Jaffe D."/>
            <person name="Fisher S."/>
            <person name="Lutfalla G."/>
            <person name="Dossat C."/>
            <person name="Segurens B."/>
            <person name="Dasilva C."/>
            <person name="Salanoubat M."/>
            <person name="Levy M."/>
            <person name="Boudet N."/>
            <person name="Castellano S."/>
            <person name="Anthouard V."/>
            <person name="Jubin C."/>
            <person name="Castelli V."/>
            <person name="Katinka M."/>
            <person name="Vacherie B."/>
            <person name="Biemont C."/>
            <person name="Skalli Z."/>
            <person name="Cattolico L."/>
            <person name="Poulain J."/>
            <person name="De Berardinis V."/>
            <person name="Cruaud C."/>
            <person name="Duprat S."/>
            <person name="Brottier P."/>
            <person name="Coutanceau J.-P."/>
            <person name="Gouzy J."/>
            <person name="Parra G."/>
            <person name="Lardier G."/>
            <person name="Chapple C."/>
            <person name="McKernan K.J."/>
            <person name="McEwan P."/>
            <person name="Bosak S."/>
            <person name="Kellis M."/>
            <person name="Volff J.-N."/>
            <person name="Guigo R."/>
            <person name="Zody M.C."/>
            <person name="Mesirov J."/>
            <person name="Lindblad-Toh K."/>
            <person name="Birren B."/>
            <person name="Nusbaum C."/>
            <person name="Kahn D."/>
            <person name="Robinson-Rechavi M."/>
            <person name="Laudet V."/>
            <person name="Schachter V."/>
            <person name="Quetier F."/>
            <person name="Saurin W."/>
            <person name="Scarpelli C."/>
            <person name="Wincker P."/>
            <person name="Lander E.S."/>
            <person name="Weissenbach J."/>
            <person name="Roest Crollius H."/>
        </authorList>
    </citation>
    <scope>NUCLEOTIDE SEQUENCE [LARGE SCALE GENOMIC DNA]</scope>
</reference>
<reference evidence="3" key="2">
    <citation type="submission" date="2004-02" db="EMBL/GenBank/DDBJ databases">
        <authorList>
            <consortium name="Genoscope"/>
            <consortium name="Whitehead Institute Centre for Genome Research"/>
        </authorList>
    </citation>
    <scope>NUCLEOTIDE SEQUENCE</scope>
</reference>
<evidence type="ECO:0000256" key="1">
    <source>
        <dbReference type="ARBA" id="ARBA00022553"/>
    </source>
</evidence>
<dbReference type="InterPro" id="IPR035915">
    <property type="entry name" value="Plakin_repeat_sf"/>
</dbReference>
<name>Q4RCY6_TETNG</name>
<evidence type="ECO:0000256" key="2">
    <source>
        <dbReference type="ARBA" id="ARBA00022737"/>
    </source>
</evidence>
<dbReference type="OrthoDB" id="10016565at2759"/>
<organism evidence="3">
    <name type="scientific">Tetraodon nigroviridis</name>
    <name type="common">Spotted green pufferfish</name>
    <name type="synonym">Chelonodon nigroviridis</name>
    <dbReference type="NCBI Taxonomy" id="99883"/>
    <lineage>
        <taxon>Eukaryota</taxon>
        <taxon>Metazoa</taxon>
        <taxon>Chordata</taxon>
        <taxon>Craniata</taxon>
        <taxon>Vertebrata</taxon>
        <taxon>Euteleostomi</taxon>
        <taxon>Actinopterygii</taxon>
        <taxon>Neopterygii</taxon>
        <taxon>Teleostei</taxon>
        <taxon>Neoteleostei</taxon>
        <taxon>Acanthomorphata</taxon>
        <taxon>Eupercaria</taxon>
        <taxon>Tetraodontiformes</taxon>
        <taxon>Tetradontoidea</taxon>
        <taxon>Tetraodontidae</taxon>
        <taxon>Tetraodon</taxon>
    </lineage>
</organism>
<dbReference type="EMBL" id="CAAE01017804">
    <property type="protein sequence ID" value="CAG13746.1"/>
    <property type="molecule type" value="Genomic_DNA"/>
</dbReference>
<gene>
    <name evidence="3" type="ORF">GSTENG00036598001</name>
</gene>
<keyword evidence="2" id="KW-0677">Repeat</keyword>
<dbReference type="GO" id="GO:0045104">
    <property type="term" value="P:intermediate filament cytoskeleton organization"/>
    <property type="evidence" value="ECO:0007669"/>
    <property type="project" value="InterPro"/>
</dbReference>
<dbReference type="Gene3D" id="3.90.1290.10">
    <property type="entry name" value="Plakin repeat"/>
    <property type="match status" value="1"/>
</dbReference>
<accession>Q4RCY6</accession>
<dbReference type="SMART" id="SM00250">
    <property type="entry name" value="PLEC"/>
    <property type="match status" value="3"/>
</dbReference>
<sequence length="224" mass="23897">GNKLLPDDAVAQGLLSGYMAVKIMAEANLFGGFLDASSGASLTVDEVTPGLEDEDLMWRVLQSDKTLSGVLDVDKNCVCSITQAGQTGLLDPNTTVRLLEAQVVSGGIVDLRRNEKVSVTTAAKLGLIEEGQKEELMVLESAFKGKNVDSAVSLNKASLQLQMDGVVDPETKSPVPLEQAIQNKLIKPDEAYKVLTKQVAEGGIVHHPSGLRLSVSECWLPKDL</sequence>
<dbReference type="GO" id="GO:0005882">
    <property type="term" value="C:intermediate filament"/>
    <property type="evidence" value="ECO:0007669"/>
    <property type="project" value="TreeGrafter"/>
</dbReference>
<keyword evidence="1" id="KW-0597">Phosphoprotein</keyword>
<dbReference type="InterPro" id="IPR043197">
    <property type="entry name" value="Plakin"/>
</dbReference>
<protein>
    <submittedName>
        <fullName evidence="3">Chromosome undetermined SCAF17804, whole genome shotgun sequence</fullName>
    </submittedName>
</protein>
<dbReference type="GO" id="GO:0016020">
    <property type="term" value="C:membrane"/>
    <property type="evidence" value="ECO:0007669"/>
    <property type="project" value="TreeGrafter"/>
</dbReference>